<dbReference type="Gene3D" id="3.30.565.40">
    <property type="entry name" value="Fervidobacterium nodosum Rt17-B1 like"/>
    <property type="match status" value="1"/>
</dbReference>
<dbReference type="Pfam" id="PF11738">
    <property type="entry name" value="DUF3298"/>
    <property type="match status" value="1"/>
</dbReference>
<dbReference type="RefSeq" id="WP_136414104.1">
    <property type="nucleotide sequence ID" value="NZ_CAXHQF010000027.1"/>
</dbReference>
<dbReference type="EMBL" id="CP039396">
    <property type="protein sequence ID" value="QCD41427.1"/>
    <property type="molecule type" value="Genomic_DNA"/>
</dbReference>
<accession>A0A4P7W0Y4</accession>
<reference evidence="3" key="1">
    <citation type="submission" date="2019-02" db="EMBL/GenBank/DDBJ databases">
        <title>Isolation and identification of novel species under the genus Muribaculum.</title>
        <authorList>
            <person name="Miyake S."/>
            <person name="Ding Y."/>
            <person name="Low A."/>
            <person name="Soh M."/>
            <person name="Seedorf H."/>
        </authorList>
    </citation>
    <scope>NUCLEOTIDE SEQUENCE [LARGE SCALE GENOMIC DNA]</scope>
    <source>
        <strain evidence="3">H5</strain>
    </source>
</reference>
<evidence type="ECO:0000313" key="3">
    <source>
        <dbReference type="Proteomes" id="UP000297149"/>
    </source>
</evidence>
<name>A0A4P7W0Y4_9BACT</name>
<proteinExistence type="predicted"/>
<keyword evidence="3" id="KW-1185">Reference proteome</keyword>
<dbReference type="PROSITE" id="PS51257">
    <property type="entry name" value="PROKAR_LIPOPROTEIN"/>
    <property type="match status" value="1"/>
</dbReference>
<dbReference type="AlphaFoldDB" id="A0A4P7W0Y4"/>
<feature type="domain" description="DUF3298" evidence="1">
    <location>
        <begin position="181"/>
        <end position="255"/>
    </location>
</feature>
<sequence length="276" mass="30704">MKLKYYLVGLPLIGLLAASCGNRNEAPADSEISEFEIHKKLLTADRSYRVETDYGTVYLEMYTSVQWPEKFGGNDIKVLQDSLLNFAYSDTTSVSIRDAINKYLDDTSFVEGVKNIVPVDTLPSDSMTYFSSVTGSVLDLDEEMVTYQLVSSSYLGGAHPMTTVRPFTYDFANSQVLDNSNIFRHGTPTDSIVPVIKEALARQLGVSVGGLRNAGVFADQLTYPGIPYISGNTLYFHYDPYEIGPYAMGSVDVAVYPYEIERFLQPSVIRLFDQGF</sequence>
<organism evidence="2 3">
    <name type="scientific">Duncaniella dubosii</name>
    <dbReference type="NCBI Taxonomy" id="2518971"/>
    <lineage>
        <taxon>Bacteria</taxon>
        <taxon>Pseudomonadati</taxon>
        <taxon>Bacteroidota</taxon>
        <taxon>Bacteroidia</taxon>
        <taxon>Bacteroidales</taxon>
        <taxon>Muribaculaceae</taxon>
        <taxon>Duncaniella</taxon>
    </lineage>
</organism>
<dbReference type="Gene3D" id="3.90.640.20">
    <property type="entry name" value="Heat-shock cognate protein, ATPase"/>
    <property type="match status" value="1"/>
</dbReference>
<evidence type="ECO:0000313" key="2">
    <source>
        <dbReference type="EMBL" id="QCD41427.1"/>
    </source>
</evidence>
<protein>
    <submittedName>
        <fullName evidence="2">DUF3298 domain-containing protein</fullName>
    </submittedName>
</protein>
<dbReference type="InterPro" id="IPR037126">
    <property type="entry name" value="PdaC/RsiV-like_sf"/>
</dbReference>
<dbReference type="Proteomes" id="UP000297149">
    <property type="component" value="Chromosome"/>
</dbReference>
<evidence type="ECO:0000259" key="1">
    <source>
        <dbReference type="Pfam" id="PF11738"/>
    </source>
</evidence>
<gene>
    <name evidence="2" type="ORF">E7747_03325</name>
</gene>
<dbReference type="InterPro" id="IPR021729">
    <property type="entry name" value="DUF3298"/>
</dbReference>
<dbReference type="KEGG" id="ddb:E7747_03325"/>